<keyword evidence="4" id="KW-1185">Reference proteome</keyword>
<comment type="caution">
    <text evidence="3">The sequence shown here is derived from an EMBL/GenBank/DDBJ whole genome shotgun (WGS) entry which is preliminary data.</text>
</comment>
<feature type="compositionally biased region" description="Pro residues" evidence="1">
    <location>
        <begin position="483"/>
        <end position="495"/>
    </location>
</feature>
<dbReference type="Pfam" id="PF13424">
    <property type="entry name" value="TPR_12"/>
    <property type="match status" value="2"/>
</dbReference>
<dbReference type="SMART" id="SM00382">
    <property type="entry name" value="AAA"/>
    <property type="match status" value="1"/>
</dbReference>
<feature type="region of interest" description="Disordered" evidence="1">
    <location>
        <begin position="1"/>
        <end position="28"/>
    </location>
</feature>
<evidence type="ECO:0000313" key="3">
    <source>
        <dbReference type="EMBL" id="GIF82840.1"/>
    </source>
</evidence>
<dbReference type="SUPFAM" id="SSF52540">
    <property type="entry name" value="P-loop containing nucleoside triphosphate hydrolases"/>
    <property type="match status" value="1"/>
</dbReference>
<dbReference type="Gene3D" id="1.25.40.10">
    <property type="entry name" value="Tetratricopeptide repeat domain"/>
    <property type="match status" value="1"/>
</dbReference>
<evidence type="ECO:0000259" key="2">
    <source>
        <dbReference type="SMART" id="SM00382"/>
    </source>
</evidence>
<evidence type="ECO:0000256" key="1">
    <source>
        <dbReference type="SAM" id="MobiDB-lite"/>
    </source>
</evidence>
<protein>
    <recommendedName>
        <fullName evidence="2">AAA+ ATPase domain-containing protein</fullName>
    </recommendedName>
</protein>
<dbReference type="Proteomes" id="UP000601223">
    <property type="component" value="Unassembled WGS sequence"/>
</dbReference>
<proteinExistence type="predicted"/>
<gene>
    <name evidence="3" type="ORF">Cba03nite_41890</name>
</gene>
<reference evidence="3 4" key="1">
    <citation type="submission" date="2021-01" db="EMBL/GenBank/DDBJ databases">
        <title>Whole genome shotgun sequence of Catellatospora bangladeshensis NBRC 107357.</title>
        <authorList>
            <person name="Komaki H."/>
            <person name="Tamura T."/>
        </authorList>
    </citation>
    <scope>NUCLEOTIDE SEQUENCE [LARGE SCALE GENOMIC DNA]</scope>
    <source>
        <strain evidence="3 4">NBRC 107357</strain>
    </source>
</reference>
<sequence>MLAETLWGGPETGRHRTPRAAARPESGVRGPMCCEERGKVTYVDDRLNPVAQFCTDLRVHWQASGRDLPSIARDVRISRTQLYAILNGEIKRPPDFAALVRPFLLACGATEAELADWRRRHDVLVGVHQGLAQQSRLRPAPPNLLPAVSGGFVGRTSLLAALDTAASPAVVTGPPGVGKTALVLHWAYGRAAAFPDGRLYADLRGYARDGALDPADVIRGFLDALGVPAREIPPDPAAQAARFRSLAADRRLLVVLDNARDADQVRPLLAGGSGVRTVVTSRNPLTALVADYAATPVVVGLPTEAEAVELVRSRLAGSADDSAAADAVAACGRLPMALALIAARVRQTGFPLATAAAELRQAGSRSHHDLRTVFSWSYAAVSPPAARLFRLLGLPAGADIAADAAAALADVHDAGASLDELVQAGLLVEHRPHRYLLHDLLRDYAREQAQATDTDAERRAALTRLLDHYTSTAHEADRVLNPIRPPIPLPVPPPPDSRRPDYQTALTWLKAERAVLLATLRQARDDGLDRHAWQLGWALDTFLYEEHRWHDEGAAWAVALRAATASMDDAAAAHAHRFLGAVAGRLDRFAEAYAHMHDSMRLCRAAGDRRGEAETEFVLSYVCFLQDDITTALAHAERSLELWAGLSDLAWTGRAANGVGLYHAFRGDAPAAIRLFQRAADLQHEAGDVANEAVSRDNLGKAHHALGAYPAAVEQFDTAGDLARQLGDPVLEAQTAHHAGDAYQALGDHATARERWEHAYKLLTDAGHPMANDVARKLAAPQPGDAAGAAGE</sequence>
<dbReference type="Gene3D" id="3.40.50.300">
    <property type="entry name" value="P-loop containing nucleotide triphosphate hydrolases"/>
    <property type="match status" value="1"/>
</dbReference>
<dbReference type="InterPro" id="IPR003593">
    <property type="entry name" value="AAA+_ATPase"/>
</dbReference>
<dbReference type="PRINTS" id="PR00364">
    <property type="entry name" value="DISEASERSIST"/>
</dbReference>
<name>A0A8J3NIV7_9ACTN</name>
<feature type="region of interest" description="Disordered" evidence="1">
    <location>
        <begin position="481"/>
        <end position="500"/>
    </location>
</feature>
<accession>A0A8J3NIV7</accession>
<dbReference type="EMBL" id="BONF01000025">
    <property type="protein sequence ID" value="GIF82840.1"/>
    <property type="molecule type" value="Genomic_DNA"/>
</dbReference>
<organism evidence="3 4">
    <name type="scientific">Catellatospora bangladeshensis</name>
    <dbReference type="NCBI Taxonomy" id="310355"/>
    <lineage>
        <taxon>Bacteria</taxon>
        <taxon>Bacillati</taxon>
        <taxon>Actinomycetota</taxon>
        <taxon>Actinomycetes</taxon>
        <taxon>Micromonosporales</taxon>
        <taxon>Micromonosporaceae</taxon>
        <taxon>Catellatospora</taxon>
    </lineage>
</organism>
<feature type="domain" description="AAA+ ATPase" evidence="2">
    <location>
        <begin position="165"/>
        <end position="303"/>
    </location>
</feature>
<dbReference type="InterPro" id="IPR027417">
    <property type="entry name" value="P-loop_NTPase"/>
</dbReference>
<dbReference type="SUPFAM" id="SSF48452">
    <property type="entry name" value="TPR-like"/>
    <property type="match status" value="1"/>
</dbReference>
<dbReference type="AlphaFoldDB" id="A0A8J3NIV7"/>
<dbReference type="PANTHER" id="PTHR47691:SF3">
    <property type="entry name" value="HTH-TYPE TRANSCRIPTIONAL REGULATOR RV0890C-RELATED"/>
    <property type="match status" value="1"/>
</dbReference>
<evidence type="ECO:0000313" key="4">
    <source>
        <dbReference type="Proteomes" id="UP000601223"/>
    </source>
</evidence>
<dbReference type="PANTHER" id="PTHR47691">
    <property type="entry name" value="REGULATOR-RELATED"/>
    <property type="match status" value="1"/>
</dbReference>
<dbReference type="InterPro" id="IPR011990">
    <property type="entry name" value="TPR-like_helical_dom_sf"/>
</dbReference>